<dbReference type="PANTHER" id="PTHR20531">
    <property type="entry name" value="N-ALPHA-ACETYLTRANSFERASE 40"/>
    <property type="match status" value="1"/>
</dbReference>
<evidence type="ECO:0000256" key="27">
    <source>
        <dbReference type="ARBA" id="ARBA00049524"/>
    </source>
</evidence>
<dbReference type="InterPro" id="IPR016181">
    <property type="entry name" value="Acyl_CoA_acyltransferase"/>
</dbReference>
<evidence type="ECO:0000256" key="24">
    <source>
        <dbReference type="ARBA" id="ARBA00031387"/>
    </source>
</evidence>
<dbReference type="EC" id="2.3.1.257" evidence="7"/>
<evidence type="ECO:0000256" key="14">
    <source>
        <dbReference type="ARBA" id="ARBA00022692"/>
    </source>
</evidence>
<evidence type="ECO:0000259" key="30">
    <source>
        <dbReference type="PROSITE" id="PS51186"/>
    </source>
</evidence>
<dbReference type="AlphaFoldDB" id="A0A4S4M5U0"/>
<keyword evidence="18 29" id="KW-1133">Transmembrane helix</keyword>
<dbReference type="InterPro" id="IPR039949">
    <property type="entry name" value="NAA40"/>
</dbReference>
<dbReference type="Pfam" id="PF10183">
    <property type="entry name" value="ESSS"/>
    <property type="match status" value="1"/>
</dbReference>
<evidence type="ECO:0000256" key="1">
    <source>
        <dbReference type="ARBA" id="ARBA00003195"/>
    </source>
</evidence>
<accession>A0A4S4M5U0</accession>
<evidence type="ECO:0000256" key="10">
    <source>
        <dbReference type="ARBA" id="ARBA00022448"/>
    </source>
</evidence>
<organism evidence="31 32">
    <name type="scientific">Bondarzewia mesenterica</name>
    <dbReference type="NCBI Taxonomy" id="1095465"/>
    <lineage>
        <taxon>Eukaryota</taxon>
        <taxon>Fungi</taxon>
        <taxon>Dikarya</taxon>
        <taxon>Basidiomycota</taxon>
        <taxon>Agaricomycotina</taxon>
        <taxon>Agaricomycetes</taxon>
        <taxon>Russulales</taxon>
        <taxon>Bondarzewiaceae</taxon>
        <taxon>Bondarzewia</taxon>
    </lineage>
</organism>
<evidence type="ECO:0000256" key="18">
    <source>
        <dbReference type="ARBA" id="ARBA00022989"/>
    </source>
</evidence>
<evidence type="ECO:0000256" key="20">
    <source>
        <dbReference type="ARBA" id="ARBA00023136"/>
    </source>
</evidence>
<comment type="caution">
    <text evidence="31">The sequence shown here is derived from an EMBL/GenBank/DDBJ whole genome shotgun (WGS) entry which is preliminary data.</text>
</comment>
<evidence type="ECO:0000256" key="11">
    <source>
        <dbReference type="ARBA" id="ARBA00022490"/>
    </source>
</evidence>
<keyword evidence="20 29" id="KW-0472">Membrane</keyword>
<dbReference type="GO" id="GO:0005634">
    <property type="term" value="C:nucleus"/>
    <property type="evidence" value="ECO:0007669"/>
    <property type="project" value="UniProtKB-SubCell"/>
</dbReference>
<keyword evidence="11" id="KW-0963">Cytoplasm</keyword>
<evidence type="ECO:0000256" key="25">
    <source>
        <dbReference type="ARBA" id="ARBA00046528"/>
    </source>
</evidence>
<dbReference type="SUPFAM" id="SSF55729">
    <property type="entry name" value="Acyl-CoA N-acyltransferases (Nat)"/>
    <property type="match status" value="1"/>
</dbReference>
<dbReference type="GO" id="GO:0010485">
    <property type="term" value="F:histone H4 acetyltransferase activity"/>
    <property type="evidence" value="ECO:0007669"/>
    <property type="project" value="InterPro"/>
</dbReference>
<dbReference type="GO" id="GO:0005743">
    <property type="term" value="C:mitochondrial inner membrane"/>
    <property type="evidence" value="ECO:0007669"/>
    <property type="project" value="UniProtKB-SubCell"/>
</dbReference>
<keyword evidence="10" id="KW-0813">Transport</keyword>
<keyword evidence="13" id="KW-0808">Transferase</keyword>
<evidence type="ECO:0000256" key="2">
    <source>
        <dbReference type="ARBA" id="ARBA00004123"/>
    </source>
</evidence>
<keyword evidence="16" id="KW-0809">Transit peptide</keyword>
<evidence type="ECO:0000256" key="8">
    <source>
        <dbReference type="ARBA" id="ARBA00015043"/>
    </source>
</evidence>
<evidence type="ECO:0000256" key="22">
    <source>
        <dbReference type="ARBA" id="ARBA00023315"/>
    </source>
</evidence>
<evidence type="ECO:0000256" key="5">
    <source>
        <dbReference type="ARBA" id="ARBA00008870"/>
    </source>
</evidence>
<dbReference type="InterPro" id="IPR000182">
    <property type="entry name" value="GNAT_dom"/>
</dbReference>
<comment type="similarity">
    <text evidence="6">Belongs to the complex I NDUFB11 subunit family.</text>
</comment>
<dbReference type="OrthoDB" id="2147978at2759"/>
<evidence type="ECO:0000256" key="15">
    <source>
        <dbReference type="ARBA" id="ARBA00022792"/>
    </source>
</evidence>
<dbReference type="Proteomes" id="UP000310158">
    <property type="component" value="Unassembled WGS sequence"/>
</dbReference>
<keyword evidence="22" id="KW-0012">Acyltransferase</keyword>
<evidence type="ECO:0000256" key="7">
    <source>
        <dbReference type="ARBA" id="ARBA00012950"/>
    </source>
</evidence>
<dbReference type="PANTHER" id="PTHR20531:SF1">
    <property type="entry name" value="N-ALPHA-ACETYLTRANSFERASE 40"/>
    <property type="match status" value="1"/>
</dbReference>
<dbReference type="Gene3D" id="3.40.630.30">
    <property type="match status" value="1"/>
</dbReference>
<evidence type="ECO:0000256" key="16">
    <source>
        <dbReference type="ARBA" id="ARBA00022946"/>
    </source>
</evidence>
<proteinExistence type="inferred from homology"/>
<evidence type="ECO:0000256" key="13">
    <source>
        <dbReference type="ARBA" id="ARBA00022679"/>
    </source>
</evidence>
<comment type="catalytic activity">
    <reaction evidence="27">
        <text>N-terminal L-seryl-[histone H4] + acetyl-CoA = N-terminal N(alpha)-acetyl-L-seryl-[histone H4] + CoA + H(+)</text>
        <dbReference type="Rhea" id="RHEA:50596"/>
        <dbReference type="Rhea" id="RHEA-COMP:12740"/>
        <dbReference type="Rhea" id="RHEA-COMP:12743"/>
        <dbReference type="ChEBI" id="CHEBI:15378"/>
        <dbReference type="ChEBI" id="CHEBI:57287"/>
        <dbReference type="ChEBI" id="CHEBI:57288"/>
        <dbReference type="ChEBI" id="CHEBI:64738"/>
        <dbReference type="ChEBI" id="CHEBI:83690"/>
        <dbReference type="EC" id="2.3.1.257"/>
    </reaction>
</comment>
<comment type="function">
    <text evidence="1">Accessory subunit of the mitochondrial membrane respiratory chain NADH dehydrogenase (Complex I), that is believed not to be involved in catalysis. Complex I functions in the transfer of electrons from NADH to the respiratory chain. The immediate electron acceptor for the enzyme is believed to be ubiquinone.</text>
</comment>
<evidence type="ECO:0000256" key="12">
    <source>
        <dbReference type="ARBA" id="ARBA00022660"/>
    </source>
</evidence>
<dbReference type="GO" id="GO:1990189">
    <property type="term" value="F:protein N-terminal-serine acetyltransferase activity"/>
    <property type="evidence" value="ECO:0007669"/>
    <property type="project" value="UniProtKB-EC"/>
</dbReference>
<evidence type="ECO:0000313" key="31">
    <source>
        <dbReference type="EMBL" id="THH20626.1"/>
    </source>
</evidence>
<evidence type="ECO:0000256" key="28">
    <source>
        <dbReference type="SAM" id="MobiDB-lite"/>
    </source>
</evidence>
<evidence type="ECO:0000256" key="3">
    <source>
        <dbReference type="ARBA" id="ARBA00004434"/>
    </source>
</evidence>
<evidence type="ECO:0000256" key="29">
    <source>
        <dbReference type="SAM" id="Phobius"/>
    </source>
</evidence>
<name>A0A4S4M5U0_9AGAM</name>
<evidence type="ECO:0000256" key="21">
    <source>
        <dbReference type="ARBA" id="ARBA00023242"/>
    </source>
</evidence>
<evidence type="ECO:0000256" key="19">
    <source>
        <dbReference type="ARBA" id="ARBA00023128"/>
    </source>
</evidence>
<evidence type="ECO:0000256" key="6">
    <source>
        <dbReference type="ARBA" id="ARBA00008915"/>
    </source>
</evidence>
<feature type="domain" description="N-acetyltransferase" evidence="30">
    <location>
        <begin position="155"/>
        <end position="327"/>
    </location>
</feature>
<keyword evidence="21" id="KW-0539">Nucleus</keyword>
<gene>
    <name evidence="31" type="ORF">EW146_g771</name>
</gene>
<keyword evidence="12" id="KW-0679">Respiratory chain</keyword>
<evidence type="ECO:0000256" key="9">
    <source>
        <dbReference type="ARBA" id="ARBA00018632"/>
    </source>
</evidence>
<comment type="subunit">
    <text evidence="25">Complex I is composed of 45 different subunits. Interacts with BCAP31.</text>
</comment>
<feature type="transmembrane region" description="Helical" evidence="29">
    <location>
        <begin position="404"/>
        <end position="422"/>
    </location>
</feature>
<keyword evidence="32" id="KW-1185">Reference proteome</keyword>
<evidence type="ECO:0000256" key="4">
    <source>
        <dbReference type="ARBA" id="ARBA00004496"/>
    </source>
</evidence>
<evidence type="ECO:0000313" key="32">
    <source>
        <dbReference type="Proteomes" id="UP000310158"/>
    </source>
</evidence>
<sequence>MVSSPQIDLVSITLSVARVHDEATMEGAGERLDVLKIWIFFRGHGPNTATAHVMAALPDRAGMLVQFVCHDVVEIFERSSGRFIFLLLAEQVTGINNLHPKTLHGSQSRAKSKQGHPRAAGGVGPIFMDRDFIQLRKRYLIQILLAQNLSAVDRELVWSIFEENMHRFYVGSSMGWDPPSKRKELFHALSRFLIVRESPAAVGEDEASPSKMMAFSCFRFEREEGENLLYCYELQVSADAQRKGTGKRLMHCLCDLGRRWRMQKIMLTVLRGTNEGAVSFYTAMGFAVDPCSPGYKDKGQSESDSEEWVDEEEDENCDYWIMSRTLKPVISPHENIDSIGPSVIFMPCTTSLRALQRAGSSRHVSGKRFASHGAPHYNEPTGYLFSEKPLPPGQKRVKEDWENIWYIGMFGGMAAAVVLLYYKPDTSIQTWALKEAKERMEARGEKVEYKPSIVTGS</sequence>
<keyword evidence="15" id="KW-0999">Mitochondrion inner membrane</keyword>
<keyword evidence="17" id="KW-0249">Electron transport</keyword>
<evidence type="ECO:0000256" key="17">
    <source>
        <dbReference type="ARBA" id="ARBA00022982"/>
    </source>
</evidence>
<dbReference type="GO" id="GO:0043998">
    <property type="term" value="F:histone H2A acetyltransferase activity"/>
    <property type="evidence" value="ECO:0007669"/>
    <property type="project" value="InterPro"/>
</dbReference>
<comment type="subcellular location">
    <subcellularLocation>
        <location evidence="4">Cytoplasm</location>
    </subcellularLocation>
    <subcellularLocation>
        <location evidence="3">Mitochondrion inner membrane</location>
        <topology evidence="3">Single-pass membrane protein</topology>
    </subcellularLocation>
    <subcellularLocation>
        <location evidence="2">Nucleus</location>
    </subcellularLocation>
</comment>
<evidence type="ECO:0000256" key="23">
    <source>
        <dbReference type="ARBA" id="ARBA00030753"/>
    </source>
</evidence>
<evidence type="ECO:0000256" key="26">
    <source>
        <dbReference type="ARBA" id="ARBA00047821"/>
    </source>
</evidence>
<comment type="catalytic activity">
    <reaction evidence="26">
        <text>N-terminal L-seryl-[histone H2A] + acetyl-CoA = N-terminal N(alpha)-acetyl-L-seryl-[histone H2A] + CoA + H(+)</text>
        <dbReference type="Rhea" id="RHEA:50600"/>
        <dbReference type="Rhea" id="RHEA-COMP:12742"/>
        <dbReference type="Rhea" id="RHEA-COMP:12744"/>
        <dbReference type="ChEBI" id="CHEBI:15378"/>
        <dbReference type="ChEBI" id="CHEBI:57287"/>
        <dbReference type="ChEBI" id="CHEBI:57288"/>
        <dbReference type="ChEBI" id="CHEBI:64738"/>
        <dbReference type="ChEBI" id="CHEBI:83690"/>
        <dbReference type="EC" id="2.3.1.257"/>
    </reaction>
</comment>
<dbReference type="PROSITE" id="PS51186">
    <property type="entry name" value="GNAT"/>
    <property type="match status" value="1"/>
</dbReference>
<reference evidence="31 32" key="1">
    <citation type="submission" date="2019-02" db="EMBL/GenBank/DDBJ databases">
        <title>Genome sequencing of the rare red list fungi Bondarzewia mesenterica.</title>
        <authorList>
            <person name="Buettner E."/>
            <person name="Kellner H."/>
        </authorList>
    </citation>
    <scope>NUCLEOTIDE SEQUENCE [LARGE SCALE GENOMIC DNA]</scope>
    <source>
        <strain evidence="31 32">DSM 108281</strain>
    </source>
</reference>
<dbReference type="InterPro" id="IPR019329">
    <property type="entry name" value="NADH_UbQ_OxRdtase_ESSS_su"/>
</dbReference>
<dbReference type="CDD" id="cd04301">
    <property type="entry name" value="NAT_SF"/>
    <property type="match status" value="1"/>
</dbReference>
<feature type="region of interest" description="Disordered" evidence="28">
    <location>
        <begin position="100"/>
        <end position="119"/>
    </location>
</feature>
<protein>
    <recommendedName>
        <fullName evidence="8">N-alpha-acetyltransferase 40</fullName>
        <ecNumber evidence="7">2.3.1.257</ecNumber>
    </recommendedName>
    <alternativeName>
        <fullName evidence="24">Complex I-ESSS</fullName>
    </alternativeName>
    <alternativeName>
        <fullName evidence="9">NADH dehydrogenase [ubiquinone] 1 beta subcomplex subunit 11, mitochondrial</fullName>
    </alternativeName>
    <alternativeName>
        <fullName evidence="23">NADH-ubiquinone oxidoreductase ESSS subunit</fullName>
    </alternativeName>
</protein>
<keyword evidence="19" id="KW-0496">Mitochondrion</keyword>
<comment type="similarity">
    <text evidence="5">Belongs to the acetyltransferase family. NAA40 subfamily.</text>
</comment>
<dbReference type="EMBL" id="SGPL01000017">
    <property type="protein sequence ID" value="THH20626.1"/>
    <property type="molecule type" value="Genomic_DNA"/>
</dbReference>
<keyword evidence="14 29" id="KW-0812">Transmembrane</keyword>
<dbReference type="Pfam" id="PF00583">
    <property type="entry name" value="Acetyltransf_1"/>
    <property type="match status" value="1"/>
</dbReference>